<evidence type="ECO:0000313" key="3">
    <source>
        <dbReference type="Proteomes" id="UP001320898"/>
    </source>
</evidence>
<dbReference type="RefSeq" id="WP_261613971.1">
    <property type="nucleotide sequence ID" value="NZ_JALIDZ010000001.1"/>
</dbReference>
<dbReference type="PANTHER" id="PTHR34310:SF9">
    <property type="entry name" value="BLR5716 PROTEIN"/>
    <property type="match status" value="1"/>
</dbReference>
<comment type="caution">
    <text evidence="2">The sequence shown here is derived from an EMBL/GenBank/DDBJ whole genome shotgun (WGS) entry which is preliminary data.</text>
</comment>
<sequence>MKLPGPDHPITISPARRHVTVIAGGQRVAESDRALVMREAHYPPVYYLPREDAAMDRLEPSEHLTYCPFKGEACYFTIPALGDAGRNVAWSYETPYAAVAEIAGCLAFYADRVDVEIG</sequence>
<dbReference type="PANTHER" id="PTHR34310">
    <property type="entry name" value="DUF427 DOMAIN PROTEIN (AFU_ORTHOLOGUE AFUA_3G02220)"/>
    <property type="match status" value="1"/>
</dbReference>
<dbReference type="AlphaFoldDB" id="A0AAW5QSF5"/>
<protein>
    <submittedName>
        <fullName evidence="2">DUF427 domain-containing protein</fullName>
    </submittedName>
</protein>
<keyword evidence="3" id="KW-1185">Reference proteome</keyword>
<name>A0AAW5QSF5_9HYPH</name>
<dbReference type="EMBL" id="JALIDZ010000001">
    <property type="protein sequence ID" value="MCT8970404.1"/>
    <property type="molecule type" value="Genomic_DNA"/>
</dbReference>
<accession>A0AAW5QSF5</accession>
<organism evidence="2 3">
    <name type="scientific">Microbaculum marinisediminis</name>
    <dbReference type="NCBI Taxonomy" id="2931392"/>
    <lineage>
        <taxon>Bacteria</taxon>
        <taxon>Pseudomonadati</taxon>
        <taxon>Pseudomonadota</taxon>
        <taxon>Alphaproteobacteria</taxon>
        <taxon>Hyphomicrobiales</taxon>
        <taxon>Tepidamorphaceae</taxon>
        <taxon>Microbaculum</taxon>
    </lineage>
</organism>
<gene>
    <name evidence="2" type="ORF">MUB46_00885</name>
</gene>
<evidence type="ECO:0000313" key="2">
    <source>
        <dbReference type="EMBL" id="MCT8970404.1"/>
    </source>
</evidence>
<evidence type="ECO:0000259" key="1">
    <source>
        <dbReference type="Pfam" id="PF04248"/>
    </source>
</evidence>
<dbReference type="InterPro" id="IPR038694">
    <property type="entry name" value="DUF427_sf"/>
</dbReference>
<dbReference type="InterPro" id="IPR007361">
    <property type="entry name" value="DUF427"/>
</dbReference>
<reference evidence="2 3" key="1">
    <citation type="submission" date="2022-04" db="EMBL/GenBank/DDBJ databases">
        <authorList>
            <person name="Ye Y.-Q."/>
            <person name="Du Z.-J."/>
        </authorList>
    </citation>
    <scope>NUCLEOTIDE SEQUENCE [LARGE SCALE GENOMIC DNA]</scope>
    <source>
        <strain evidence="2 3">A6E488</strain>
    </source>
</reference>
<dbReference type="Proteomes" id="UP001320898">
    <property type="component" value="Unassembled WGS sequence"/>
</dbReference>
<proteinExistence type="predicted"/>
<dbReference type="Gene3D" id="2.170.150.40">
    <property type="entry name" value="Domain of unknown function (DUF427)"/>
    <property type="match status" value="1"/>
</dbReference>
<feature type="domain" description="DUF427" evidence="1">
    <location>
        <begin position="19"/>
        <end position="110"/>
    </location>
</feature>
<dbReference type="Pfam" id="PF04248">
    <property type="entry name" value="NTP_transf_9"/>
    <property type="match status" value="1"/>
</dbReference>